<accession>A0A517SG07</accession>
<dbReference type="KEGG" id="ccos:Pan44_30950"/>
<proteinExistence type="predicted"/>
<sequence>MRTSSTDELYSDVGGDRDSTPAPLLVSGHLDAWWCWAAVGLAVIFGAVATTAVFLRHPLRFGFSAVSLLAAAGGVVGFVIQIWRRRWLTWSGDSLQVTGRGTALEILDTEVEALAVTREYRHAVGRIVAEAHRLWVWRSPGEPRVLAFEARGMLGEPSPLAPLVERLQQRLEKKALEELRREGTLERPAWSWQDGAVVTVSSGKRSSTRVTGMSAVDNDIVELRIWVASDPLPAVRLPQSGQDVWLVGRMLHSTVGAPGDPGVAPAEGLGRILHESRPRSAAIMATMLCGMSTVVAMLAVFGAVLLRLTPLAILGAGTGMGAIMLGSTARRLWQCAFRLHETGISQRSLTGDRALRFSEIDQFVFDARRQYSKGRYLGTLFTMVFASDRQPKQGILHTERSAYETDEIAQVRDFVSEEIAAAMAARLVSSGELVWTRELTIQGGALHCQPRRFLRWKPRPASADIDSIRGYDISEGWFYVWTMDRDRPLFKVRTTEPNFYPGLLVFEQLLERTETVTGRRG</sequence>
<keyword evidence="1" id="KW-0472">Membrane</keyword>
<dbReference type="Proteomes" id="UP000315700">
    <property type="component" value="Chromosome"/>
</dbReference>
<dbReference type="InParanoid" id="A0A517SG07"/>
<gene>
    <name evidence="2" type="ORF">Pan44_30950</name>
</gene>
<keyword evidence="1" id="KW-0812">Transmembrane</keyword>
<evidence type="ECO:0000313" key="3">
    <source>
        <dbReference type="Proteomes" id="UP000315700"/>
    </source>
</evidence>
<feature type="transmembrane region" description="Helical" evidence="1">
    <location>
        <begin position="281"/>
        <end position="305"/>
    </location>
</feature>
<feature type="transmembrane region" description="Helical" evidence="1">
    <location>
        <begin position="311"/>
        <end position="329"/>
    </location>
</feature>
<reference evidence="2 3" key="1">
    <citation type="submission" date="2019-02" db="EMBL/GenBank/DDBJ databases">
        <title>Deep-cultivation of Planctomycetes and their phenomic and genomic characterization uncovers novel biology.</title>
        <authorList>
            <person name="Wiegand S."/>
            <person name="Jogler M."/>
            <person name="Boedeker C."/>
            <person name="Pinto D."/>
            <person name="Vollmers J."/>
            <person name="Rivas-Marin E."/>
            <person name="Kohn T."/>
            <person name="Peeters S.H."/>
            <person name="Heuer A."/>
            <person name="Rast P."/>
            <person name="Oberbeckmann S."/>
            <person name="Bunk B."/>
            <person name="Jeske O."/>
            <person name="Meyerdierks A."/>
            <person name="Storesund J.E."/>
            <person name="Kallscheuer N."/>
            <person name="Luecker S."/>
            <person name="Lage O.M."/>
            <person name="Pohl T."/>
            <person name="Merkel B.J."/>
            <person name="Hornburger P."/>
            <person name="Mueller R.-W."/>
            <person name="Bruemmer F."/>
            <person name="Labrenz M."/>
            <person name="Spormann A.M."/>
            <person name="Op den Camp H."/>
            <person name="Overmann J."/>
            <person name="Amann R."/>
            <person name="Jetten M.S.M."/>
            <person name="Mascher T."/>
            <person name="Medema M.H."/>
            <person name="Devos D.P."/>
            <person name="Kaster A.-K."/>
            <person name="Ovreas L."/>
            <person name="Rohde M."/>
            <person name="Galperin M.Y."/>
            <person name="Jogler C."/>
        </authorList>
    </citation>
    <scope>NUCLEOTIDE SEQUENCE [LARGE SCALE GENOMIC DNA]</scope>
    <source>
        <strain evidence="2 3">Pan44</strain>
    </source>
</reference>
<keyword evidence="3" id="KW-1185">Reference proteome</keyword>
<feature type="transmembrane region" description="Helical" evidence="1">
    <location>
        <begin position="33"/>
        <end position="55"/>
    </location>
</feature>
<evidence type="ECO:0000256" key="1">
    <source>
        <dbReference type="SAM" id="Phobius"/>
    </source>
</evidence>
<dbReference type="RefSeq" id="WP_145030851.1">
    <property type="nucleotide sequence ID" value="NZ_CP036271.1"/>
</dbReference>
<keyword evidence="1" id="KW-1133">Transmembrane helix</keyword>
<dbReference type="AlphaFoldDB" id="A0A517SG07"/>
<evidence type="ECO:0000313" key="2">
    <source>
        <dbReference type="EMBL" id="QDT55054.1"/>
    </source>
</evidence>
<name>A0A517SG07_9PLAN</name>
<dbReference type="OrthoDB" id="236666at2"/>
<dbReference type="EMBL" id="CP036271">
    <property type="protein sequence ID" value="QDT55054.1"/>
    <property type="molecule type" value="Genomic_DNA"/>
</dbReference>
<feature type="transmembrane region" description="Helical" evidence="1">
    <location>
        <begin position="61"/>
        <end position="83"/>
    </location>
</feature>
<protein>
    <submittedName>
        <fullName evidence="2">Uncharacterized protein</fullName>
    </submittedName>
</protein>
<organism evidence="2 3">
    <name type="scientific">Caulifigura coniformis</name>
    <dbReference type="NCBI Taxonomy" id="2527983"/>
    <lineage>
        <taxon>Bacteria</taxon>
        <taxon>Pseudomonadati</taxon>
        <taxon>Planctomycetota</taxon>
        <taxon>Planctomycetia</taxon>
        <taxon>Planctomycetales</taxon>
        <taxon>Planctomycetaceae</taxon>
        <taxon>Caulifigura</taxon>
    </lineage>
</organism>